<accession>A0ABX2TG94</accession>
<dbReference type="EMBL" id="JABFDB010000027">
    <property type="protein sequence ID" value="NYZ23355.1"/>
    <property type="molecule type" value="Genomic_DNA"/>
</dbReference>
<sequence length="641" mass="68224">MQDPTRHRPPRHPRSRHRARAARLAAALFLAAGLGAGVARTQQPAEGEVPPQGQQPGSAAVQGVPYTVALTGVEDALEGVLRETSSLVSLQEDPPPSLLGLERRASQDRERLQTALRSAGHYDARLDIAIDDTKSPVAVTVAVQPGPVYRFKTIALRTADGAPLPGPAIEPATIGLTPGEPALAPQVTGAQSRIIDSLRARGYGFAQVADRQVLVDHGDRSMDVTYTVAPGPLVRFGETRIDGLKDVKESLIRGRIPWAAGEVFAPAKLDKARTDIAALGTFDLTRVTLAEQPGPDGVTPVDVTLEERLARFIGFGFTYSTSEGLGVNGYWGHRNLFGGAEQLRITAEVGRLVGGDSSASGLDKTDLRLGAEFRKPDFLAPKQTLLASFGVVTDNPPAYEREAAIFALGLERPILDGLTVSYGVTTEAARTVTNDRTYRTALFGVPLAARYDGSDSLLNPTRGYRLSLAVTPWIPIGGDTDSQFVTTNLIGSAYHDIRGDGNYVLAGRIGLGSAVGAGLSEVPPDKRFYAGGGGSVRGYGFQEVGPRDREGDPTGGRSLFEAGLEMRIKVTETIGVVPFVDAGAVYDRAFPDMSEPLKFGAGVGVRYYTDFGPLRVDLGVPLNKEPGDDSWQLYISLGQAF</sequence>
<gene>
    <name evidence="6" type="ORF">HND93_26950</name>
</gene>
<keyword evidence="3" id="KW-0472">Membrane</keyword>
<name>A0ABX2TG94_9PROT</name>
<evidence type="ECO:0000313" key="6">
    <source>
        <dbReference type="EMBL" id="NYZ23355.1"/>
    </source>
</evidence>
<evidence type="ECO:0000313" key="7">
    <source>
        <dbReference type="Proteomes" id="UP000584642"/>
    </source>
</evidence>
<comment type="subcellular location">
    <subcellularLocation>
        <location evidence="1">Membrane</location>
    </subcellularLocation>
</comment>
<dbReference type="Pfam" id="PF01103">
    <property type="entry name" value="Omp85"/>
    <property type="match status" value="1"/>
</dbReference>
<dbReference type="Gene3D" id="3.10.20.310">
    <property type="entry name" value="membrane protein fhac"/>
    <property type="match status" value="1"/>
</dbReference>
<evidence type="ECO:0000256" key="3">
    <source>
        <dbReference type="ARBA" id="ARBA00023136"/>
    </source>
</evidence>
<keyword evidence="2" id="KW-1134">Transmembrane beta strand</keyword>
<dbReference type="PANTHER" id="PTHR12815">
    <property type="entry name" value="SORTING AND ASSEMBLY MACHINERY SAMM50 PROTEIN FAMILY MEMBER"/>
    <property type="match status" value="1"/>
</dbReference>
<keyword evidence="2" id="KW-0812">Transmembrane</keyword>
<dbReference type="InterPro" id="IPR039910">
    <property type="entry name" value="D15-like"/>
</dbReference>
<evidence type="ECO:0000256" key="4">
    <source>
        <dbReference type="SAM" id="MobiDB-lite"/>
    </source>
</evidence>
<evidence type="ECO:0000259" key="5">
    <source>
        <dbReference type="Pfam" id="PF01103"/>
    </source>
</evidence>
<keyword evidence="7" id="KW-1185">Reference proteome</keyword>
<dbReference type="PANTHER" id="PTHR12815:SF42">
    <property type="entry name" value="BACTERIAL SURFACE ANTIGEN (D15) DOMAIN-CONTAINING PROTEIN"/>
    <property type="match status" value="1"/>
</dbReference>
<comment type="caution">
    <text evidence="6">The sequence shown here is derived from an EMBL/GenBank/DDBJ whole genome shotgun (WGS) entry which is preliminary data.</text>
</comment>
<dbReference type="InterPro" id="IPR000184">
    <property type="entry name" value="Bac_surfAg_D15"/>
</dbReference>
<organism evidence="6 7">
    <name type="scientific">Azospirillum oleiclasticum</name>
    <dbReference type="NCBI Taxonomy" id="2735135"/>
    <lineage>
        <taxon>Bacteria</taxon>
        <taxon>Pseudomonadati</taxon>
        <taxon>Pseudomonadota</taxon>
        <taxon>Alphaproteobacteria</taxon>
        <taxon>Rhodospirillales</taxon>
        <taxon>Azospirillaceae</taxon>
        <taxon>Azospirillum</taxon>
    </lineage>
</organism>
<feature type="compositionally biased region" description="Basic residues" evidence="4">
    <location>
        <begin position="7"/>
        <end position="20"/>
    </location>
</feature>
<dbReference type="RefSeq" id="WP_180285135.1">
    <property type="nucleotide sequence ID" value="NZ_JABFDB010000027.1"/>
</dbReference>
<protein>
    <submittedName>
        <fullName evidence="6">BamA/TamA family outer membrane protein</fullName>
    </submittedName>
</protein>
<dbReference type="Gene3D" id="2.40.160.50">
    <property type="entry name" value="membrane protein fhac: a member of the omp85/tpsb transporter family"/>
    <property type="match status" value="1"/>
</dbReference>
<dbReference type="Proteomes" id="UP000584642">
    <property type="component" value="Unassembled WGS sequence"/>
</dbReference>
<feature type="region of interest" description="Disordered" evidence="4">
    <location>
        <begin position="1"/>
        <end position="20"/>
    </location>
</feature>
<feature type="domain" description="Bacterial surface antigen (D15)" evidence="5">
    <location>
        <begin position="335"/>
        <end position="641"/>
    </location>
</feature>
<feature type="region of interest" description="Disordered" evidence="4">
    <location>
        <begin position="87"/>
        <end position="106"/>
    </location>
</feature>
<proteinExistence type="predicted"/>
<feature type="region of interest" description="Disordered" evidence="4">
    <location>
        <begin position="39"/>
        <end position="59"/>
    </location>
</feature>
<evidence type="ECO:0000256" key="1">
    <source>
        <dbReference type="ARBA" id="ARBA00004370"/>
    </source>
</evidence>
<evidence type="ECO:0000256" key="2">
    <source>
        <dbReference type="ARBA" id="ARBA00022452"/>
    </source>
</evidence>
<reference evidence="6 7" key="1">
    <citation type="submission" date="2020-05" db="EMBL/GenBank/DDBJ databases">
        <title>Azospirillum oleiclasticum sp. nov, a nitrogen-fixing and heavy crude oil-emulsifying bacterium isolated from the crude oil of Yumen Oilfield.</title>
        <authorList>
            <person name="Wu D."/>
            <person name="Cai M."/>
            <person name="Zhang X."/>
        </authorList>
    </citation>
    <scope>NUCLEOTIDE SEQUENCE [LARGE SCALE GENOMIC DNA]</scope>
    <source>
        <strain evidence="6 7">ROY-1-1-2</strain>
    </source>
</reference>